<name>A0A1I8Q5P9_STOCA</name>
<accession>A0A1I8Q5P9</accession>
<dbReference type="PANTHER" id="PTHR48421:SF1">
    <property type="entry name" value="MYCBP-ASSOCIATED PROTEIN"/>
    <property type="match status" value="1"/>
</dbReference>
<keyword evidence="3" id="KW-1185">Reference proteome</keyword>
<dbReference type="Proteomes" id="UP000095300">
    <property type="component" value="Unassembled WGS sequence"/>
</dbReference>
<dbReference type="AlphaFoldDB" id="A0A1I8Q5P9"/>
<reference evidence="2" key="1">
    <citation type="submission" date="2020-05" db="UniProtKB">
        <authorList>
            <consortium name="EnsemblMetazoa"/>
        </authorList>
    </citation>
    <scope>IDENTIFICATION</scope>
    <source>
        <strain evidence="2">USDA</strain>
    </source>
</reference>
<dbReference type="PANTHER" id="PTHR48421">
    <property type="entry name" value="MYCBP-ASSOCIATED PROTEIN"/>
    <property type="match status" value="1"/>
</dbReference>
<sequence>MKLLIARNYLIFLSILKRMKNLTSIINMRKSKASTHVDPSRNNVLSLDSSIATPQKPLSKEPNQHIVSEIINHIFDEQKGVCDVSSSQCSSLQLHSSDYSYDKRLKYWKDVLKDREKLNLKIKDKTAKRSNDILYNNLSTIDERDKQTIKRILDYAQRLNPIHLMAKKTTVLEEKYNPKTCRAIPEIQETLPKAEREGKACVEISGLPKVTKQELLGKDKNQGCKKSHNWLKSKHLDAQIDEKREDIERVVEFYPDIENLQIVGEGIFKKEVLEHNSQIELLLPVVDICEISSESIEFKKQQPVPENPQQLPKVAPEYALKINEHTFYLANNHEKRYKKLEIETSFHSRPFCSEIKRIMTIENIGQKVLNFQWSNRSYYKRNSNLLKSLDNEFILDNSSFRLCGGDSKDFSVLYQPRRVAVVKSKWVLKVKPNFFERRVDGIAILLIGKCEPTEKYVKKLQDIQSEVVEKSNMKMMRKLALNLGTITANLEPIEISCPYQRTLNELELFEKLNAGFKCERFHDLELLKDLYKRVKKPRDKIWDLQVDTLKSSILRISNAEYRALYFNELSVLLDDMKGQGKQLQECCLNNSEKDKTRLFYVRGIVSTSIDEWQDLTGNLEVSFMKTLLHTTQYEDDDTQTAEKEQNNNKTERISESHSFQKSIRSLKSFQDSWYMQTYTLVCNAVENIVNVIESTEVF</sequence>
<organism evidence="2 3">
    <name type="scientific">Stomoxys calcitrans</name>
    <name type="common">Stable fly</name>
    <name type="synonym">Conops calcitrans</name>
    <dbReference type="NCBI Taxonomy" id="35570"/>
    <lineage>
        <taxon>Eukaryota</taxon>
        <taxon>Metazoa</taxon>
        <taxon>Ecdysozoa</taxon>
        <taxon>Arthropoda</taxon>
        <taxon>Hexapoda</taxon>
        <taxon>Insecta</taxon>
        <taxon>Pterygota</taxon>
        <taxon>Neoptera</taxon>
        <taxon>Endopterygota</taxon>
        <taxon>Diptera</taxon>
        <taxon>Brachycera</taxon>
        <taxon>Muscomorpha</taxon>
        <taxon>Muscoidea</taxon>
        <taxon>Muscidae</taxon>
        <taxon>Stomoxys</taxon>
    </lineage>
</organism>
<protein>
    <recommendedName>
        <fullName evidence="4">MYCBP-associated protein</fullName>
    </recommendedName>
</protein>
<evidence type="ECO:0000313" key="3">
    <source>
        <dbReference type="Proteomes" id="UP000095300"/>
    </source>
</evidence>
<gene>
    <name evidence="2" type="primary">106088894</name>
</gene>
<feature type="compositionally biased region" description="Basic and acidic residues" evidence="1">
    <location>
        <begin position="640"/>
        <end position="655"/>
    </location>
</feature>
<evidence type="ECO:0008006" key="4">
    <source>
        <dbReference type="Google" id="ProtNLM"/>
    </source>
</evidence>
<dbReference type="InterPro" id="IPR032707">
    <property type="entry name" value="MYCBPAP"/>
</dbReference>
<dbReference type="KEGG" id="scac:106088894"/>
<dbReference type="STRING" id="35570.A0A1I8Q5P9"/>
<dbReference type="Pfam" id="PF14646">
    <property type="entry name" value="MYCBPAP"/>
    <property type="match status" value="1"/>
</dbReference>
<evidence type="ECO:0000313" key="2">
    <source>
        <dbReference type="EnsemblMetazoa" id="SCAU014146-PA"/>
    </source>
</evidence>
<evidence type="ECO:0000256" key="1">
    <source>
        <dbReference type="SAM" id="MobiDB-lite"/>
    </source>
</evidence>
<dbReference type="OrthoDB" id="10263316at2759"/>
<proteinExistence type="predicted"/>
<dbReference type="EnsemblMetazoa" id="SCAU014146-RA">
    <property type="protein sequence ID" value="SCAU014146-PA"/>
    <property type="gene ID" value="SCAU014146"/>
</dbReference>
<dbReference type="VEuPathDB" id="VectorBase:SCAU014146"/>
<feature type="region of interest" description="Disordered" evidence="1">
    <location>
        <begin position="634"/>
        <end position="656"/>
    </location>
</feature>